<dbReference type="GO" id="GO:0032993">
    <property type="term" value="C:protein-DNA complex"/>
    <property type="evidence" value="ECO:0007669"/>
    <property type="project" value="TreeGrafter"/>
</dbReference>
<evidence type="ECO:0000313" key="6">
    <source>
        <dbReference type="EMBL" id="GHF43360.1"/>
    </source>
</evidence>
<evidence type="ECO:0000256" key="2">
    <source>
        <dbReference type="PROSITE-ProRule" id="PRU00169"/>
    </source>
</evidence>
<reference evidence="6" key="1">
    <citation type="journal article" date="2014" name="Int. J. Syst. Evol. Microbiol.">
        <title>Complete genome sequence of Corynebacterium casei LMG S-19264T (=DSM 44701T), isolated from a smear-ripened cheese.</title>
        <authorList>
            <consortium name="US DOE Joint Genome Institute (JGI-PGF)"/>
            <person name="Walter F."/>
            <person name="Albersmeier A."/>
            <person name="Kalinowski J."/>
            <person name="Ruckert C."/>
        </authorList>
    </citation>
    <scope>NUCLEOTIDE SEQUENCE</scope>
    <source>
        <strain evidence="6">JCM 4059</strain>
    </source>
</reference>
<protein>
    <submittedName>
        <fullName evidence="6">DNA-binding response regulator</fullName>
    </submittedName>
</protein>
<dbReference type="Gene3D" id="6.10.250.690">
    <property type="match status" value="1"/>
</dbReference>
<proteinExistence type="predicted"/>
<comment type="caution">
    <text evidence="6">The sequence shown here is derived from an EMBL/GenBank/DDBJ whole genome shotgun (WGS) entry which is preliminary data.</text>
</comment>
<dbReference type="AlphaFoldDB" id="A0A919EBP6"/>
<feature type="modified residue" description="4-aspartylphosphate" evidence="2">
    <location>
        <position position="52"/>
    </location>
</feature>
<dbReference type="SUPFAM" id="SSF46894">
    <property type="entry name" value="C-terminal effector domain of the bipartite response regulators"/>
    <property type="match status" value="1"/>
</dbReference>
<dbReference type="GO" id="GO:0005829">
    <property type="term" value="C:cytosol"/>
    <property type="evidence" value="ECO:0007669"/>
    <property type="project" value="TreeGrafter"/>
</dbReference>
<dbReference type="InterPro" id="IPR039420">
    <property type="entry name" value="WalR-like"/>
</dbReference>
<evidence type="ECO:0000313" key="7">
    <source>
        <dbReference type="Proteomes" id="UP000638313"/>
    </source>
</evidence>
<dbReference type="Pfam" id="PF00486">
    <property type="entry name" value="Trans_reg_C"/>
    <property type="match status" value="1"/>
</dbReference>
<dbReference type="GO" id="GO:0000156">
    <property type="term" value="F:phosphorelay response regulator activity"/>
    <property type="evidence" value="ECO:0007669"/>
    <property type="project" value="TreeGrafter"/>
</dbReference>
<dbReference type="PANTHER" id="PTHR48111:SF37">
    <property type="entry name" value="RESPONSE REGULATOR PROTEIN CARR"/>
    <property type="match status" value="1"/>
</dbReference>
<dbReference type="Gene3D" id="3.40.50.2300">
    <property type="match status" value="1"/>
</dbReference>
<dbReference type="InterPro" id="IPR011006">
    <property type="entry name" value="CheY-like_superfamily"/>
</dbReference>
<feature type="domain" description="OmpR/PhoB-type" evidence="5">
    <location>
        <begin position="123"/>
        <end position="220"/>
    </location>
</feature>
<dbReference type="Pfam" id="PF00072">
    <property type="entry name" value="Response_reg"/>
    <property type="match status" value="1"/>
</dbReference>
<feature type="domain" description="Response regulatory" evidence="4">
    <location>
        <begin position="4"/>
        <end position="117"/>
    </location>
</feature>
<accession>A0A919EBP6</accession>
<dbReference type="PROSITE" id="PS50110">
    <property type="entry name" value="RESPONSE_REGULATORY"/>
    <property type="match status" value="1"/>
</dbReference>
<keyword evidence="2" id="KW-0597">Phosphoprotein</keyword>
<dbReference type="SUPFAM" id="SSF52172">
    <property type="entry name" value="CheY-like"/>
    <property type="match status" value="1"/>
</dbReference>
<gene>
    <name evidence="6" type="ORF">GCM10010218_25840</name>
</gene>
<dbReference type="InterPro" id="IPR001789">
    <property type="entry name" value="Sig_transdc_resp-reg_receiver"/>
</dbReference>
<dbReference type="InterPro" id="IPR016032">
    <property type="entry name" value="Sig_transdc_resp-reg_C-effctor"/>
</dbReference>
<dbReference type="SMART" id="SM00448">
    <property type="entry name" value="REC"/>
    <property type="match status" value="1"/>
</dbReference>
<keyword evidence="1 3" id="KW-0238">DNA-binding</keyword>
<dbReference type="EMBL" id="BNBD01000004">
    <property type="protein sequence ID" value="GHF43360.1"/>
    <property type="molecule type" value="Genomic_DNA"/>
</dbReference>
<dbReference type="SMART" id="SM00862">
    <property type="entry name" value="Trans_reg_C"/>
    <property type="match status" value="1"/>
</dbReference>
<feature type="DNA-binding region" description="OmpR/PhoB-type" evidence="3">
    <location>
        <begin position="123"/>
        <end position="220"/>
    </location>
</feature>
<evidence type="ECO:0000259" key="5">
    <source>
        <dbReference type="PROSITE" id="PS51755"/>
    </source>
</evidence>
<reference evidence="6" key="2">
    <citation type="submission" date="2020-09" db="EMBL/GenBank/DDBJ databases">
        <authorList>
            <person name="Sun Q."/>
            <person name="Ohkuma M."/>
        </authorList>
    </citation>
    <scope>NUCLEOTIDE SEQUENCE</scope>
    <source>
        <strain evidence="6">JCM 4059</strain>
    </source>
</reference>
<dbReference type="PROSITE" id="PS51755">
    <property type="entry name" value="OMPR_PHOB"/>
    <property type="match status" value="1"/>
</dbReference>
<keyword evidence="7" id="KW-1185">Reference proteome</keyword>
<dbReference type="RefSeq" id="WP_004939877.1">
    <property type="nucleotide sequence ID" value="NZ_BNBD01000004.1"/>
</dbReference>
<sequence>MRHTILVVDDDHALRDVLLRGLRDEGFTAVGARDGAGALRLAGDAVDAVVLDVGLPDADGRDVCQAMRANGFRAPVLFLTAHHRLTDRLGGFSAGGDDYLTKPFHLVELAARLRAAIKRAGREAPARTGDLSLDPARFTAGVAGRDTALTPTEFRLLATLMAARGDIVGRRELVRAGWPEGARVSDNTLDQYLSRLRRKLREAGSDLTIRTTRGIGHRLV</sequence>
<dbReference type="GO" id="GO:0006355">
    <property type="term" value="P:regulation of DNA-templated transcription"/>
    <property type="evidence" value="ECO:0007669"/>
    <property type="project" value="InterPro"/>
</dbReference>
<evidence type="ECO:0000256" key="1">
    <source>
        <dbReference type="ARBA" id="ARBA00023125"/>
    </source>
</evidence>
<dbReference type="GO" id="GO:0000976">
    <property type="term" value="F:transcription cis-regulatory region binding"/>
    <property type="evidence" value="ECO:0007669"/>
    <property type="project" value="TreeGrafter"/>
</dbReference>
<dbReference type="CDD" id="cd00383">
    <property type="entry name" value="trans_reg_C"/>
    <property type="match status" value="1"/>
</dbReference>
<dbReference type="Gene3D" id="1.10.10.10">
    <property type="entry name" value="Winged helix-like DNA-binding domain superfamily/Winged helix DNA-binding domain"/>
    <property type="match status" value="1"/>
</dbReference>
<name>A0A919EBP6_9ACTN</name>
<evidence type="ECO:0000256" key="3">
    <source>
        <dbReference type="PROSITE-ProRule" id="PRU01091"/>
    </source>
</evidence>
<dbReference type="InterPro" id="IPR036388">
    <property type="entry name" value="WH-like_DNA-bd_sf"/>
</dbReference>
<dbReference type="PANTHER" id="PTHR48111">
    <property type="entry name" value="REGULATOR OF RPOS"/>
    <property type="match status" value="1"/>
</dbReference>
<dbReference type="Proteomes" id="UP000638313">
    <property type="component" value="Unassembled WGS sequence"/>
</dbReference>
<dbReference type="InterPro" id="IPR001867">
    <property type="entry name" value="OmpR/PhoB-type_DNA-bd"/>
</dbReference>
<evidence type="ECO:0000259" key="4">
    <source>
        <dbReference type="PROSITE" id="PS50110"/>
    </source>
</evidence>
<organism evidence="6 7">
    <name type="scientific">Streptomyces mashuensis</name>
    <dbReference type="NCBI Taxonomy" id="33904"/>
    <lineage>
        <taxon>Bacteria</taxon>
        <taxon>Bacillati</taxon>
        <taxon>Actinomycetota</taxon>
        <taxon>Actinomycetes</taxon>
        <taxon>Kitasatosporales</taxon>
        <taxon>Streptomycetaceae</taxon>
        <taxon>Streptomyces</taxon>
    </lineage>
</organism>